<name>A0AAV5U1J6_9BILA</name>
<feature type="compositionally biased region" description="Polar residues" evidence="3">
    <location>
        <begin position="513"/>
        <end position="537"/>
    </location>
</feature>
<evidence type="ECO:0000313" key="4">
    <source>
        <dbReference type="EMBL" id="GMT00694.1"/>
    </source>
</evidence>
<gene>
    <name evidence="4" type="ORF">PENTCL1PPCAC_22868</name>
</gene>
<evidence type="ECO:0000256" key="1">
    <source>
        <dbReference type="PROSITE-ProRule" id="PRU00221"/>
    </source>
</evidence>
<feature type="non-terminal residue" evidence="4">
    <location>
        <position position="1"/>
    </location>
</feature>
<keyword evidence="1" id="KW-0853">WD repeat</keyword>
<dbReference type="InterPro" id="IPR001680">
    <property type="entry name" value="WD40_rpt"/>
</dbReference>
<feature type="compositionally biased region" description="Basic and acidic residues" evidence="3">
    <location>
        <begin position="467"/>
        <end position="480"/>
    </location>
</feature>
<feature type="compositionally biased region" description="Basic and acidic residues" evidence="3">
    <location>
        <begin position="549"/>
        <end position="559"/>
    </location>
</feature>
<feature type="compositionally biased region" description="Low complexity" evidence="3">
    <location>
        <begin position="500"/>
        <end position="512"/>
    </location>
</feature>
<comment type="caution">
    <text evidence="4">The sequence shown here is derived from an EMBL/GenBank/DDBJ whole genome shotgun (WGS) entry which is preliminary data.</text>
</comment>
<organism evidence="4 5">
    <name type="scientific">Pristionchus entomophagus</name>
    <dbReference type="NCBI Taxonomy" id="358040"/>
    <lineage>
        <taxon>Eukaryota</taxon>
        <taxon>Metazoa</taxon>
        <taxon>Ecdysozoa</taxon>
        <taxon>Nematoda</taxon>
        <taxon>Chromadorea</taxon>
        <taxon>Rhabditida</taxon>
        <taxon>Rhabditina</taxon>
        <taxon>Diplogasteromorpha</taxon>
        <taxon>Diplogasteroidea</taxon>
        <taxon>Neodiplogasteridae</taxon>
        <taxon>Pristionchus</taxon>
    </lineage>
</organism>
<keyword evidence="5" id="KW-1185">Reference proteome</keyword>
<feature type="repeat" description="WD" evidence="1">
    <location>
        <begin position="72"/>
        <end position="114"/>
    </location>
</feature>
<feature type="compositionally biased region" description="Basic and acidic residues" evidence="3">
    <location>
        <begin position="444"/>
        <end position="460"/>
    </location>
</feature>
<dbReference type="InterPro" id="IPR036322">
    <property type="entry name" value="WD40_repeat_dom_sf"/>
</dbReference>
<evidence type="ECO:0000313" key="5">
    <source>
        <dbReference type="Proteomes" id="UP001432027"/>
    </source>
</evidence>
<feature type="region of interest" description="Disordered" evidence="3">
    <location>
        <begin position="429"/>
        <end position="561"/>
    </location>
</feature>
<dbReference type="PROSITE" id="PS50082">
    <property type="entry name" value="WD_REPEATS_2"/>
    <property type="match status" value="1"/>
</dbReference>
<dbReference type="Proteomes" id="UP001432027">
    <property type="component" value="Unassembled WGS sequence"/>
</dbReference>
<sequence length="631" mass="70188">VMTELKVPMENVRVEEKKTQIRLRRIFELRGKTRFVIISASSKWIVVVPNEGEANANYMLVCGMSSEDVIHVEGHTHPISAVNFAHQDESKFASASTDGEIRIFKANDAGVVHLLSSQHRHKSTVSQLQFHHFKDTLILSSSPNERLLIWDWMINKISFAVSSDTSIAAWSIDSRSIFTASSTQLQHRDSCTGRIHSSYEWPPNGGLPYKMLAITTCMLLVLSDVDGSSKLTLHDTGSLNCVHFLAFPDSPCLIPWYNSNLGLLTLVHTSNNSMESHQYFDCSPYLRSHLSRKAFVSSICHDWNPVDGQIGKETSLSCLVCLPSNCLQNEEDEIVSVFHAPSSSPSLFLTTIRYAPVVRAIQNDDISIPVDATSAGNDDNSSKNQVSSFPLNPPSTQLESSSIPHSGSNNQLTFSLKWNFLSQVTQADYRTKEEESSDGEDNLEETHDINQERDARDKSTIEGGSSDSREEREETERDGDSLAVQGASSTECLSLMKLDSPQSPSRSLSLQSTEISWSENDNSLVTRDSNGTTNMATVSMDDGEGESLNGKDDRDEGESRASYANVDKFVLEEAVANLELMLRKSERDRERMAKKIGEMEQDILSLRYECEFKDSRISELEGLLSVQSSAQ</sequence>
<protein>
    <recommendedName>
        <fullName evidence="6">WD40 domain-containing protein</fullName>
    </recommendedName>
</protein>
<feature type="compositionally biased region" description="Polar residues" evidence="3">
    <location>
        <begin position="374"/>
        <end position="407"/>
    </location>
</feature>
<feature type="coiled-coil region" evidence="2">
    <location>
        <begin position="575"/>
        <end position="602"/>
    </location>
</feature>
<evidence type="ECO:0000256" key="3">
    <source>
        <dbReference type="SAM" id="MobiDB-lite"/>
    </source>
</evidence>
<feature type="region of interest" description="Disordered" evidence="3">
    <location>
        <begin position="371"/>
        <end position="407"/>
    </location>
</feature>
<proteinExistence type="predicted"/>
<evidence type="ECO:0008006" key="6">
    <source>
        <dbReference type="Google" id="ProtNLM"/>
    </source>
</evidence>
<dbReference type="SMART" id="SM00320">
    <property type="entry name" value="WD40"/>
    <property type="match status" value="2"/>
</dbReference>
<dbReference type="Gene3D" id="2.130.10.10">
    <property type="entry name" value="YVTN repeat-like/Quinoprotein amine dehydrogenase"/>
    <property type="match status" value="1"/>
</dbReference>
<evidence type="ECO:0000256" key="2">
    <source>
        <dbReference type="SAM" id="Coils"/>
    </source>
</evidence>
<reference evidence="4" key="1">
    <citation type="submission" date="2023-10" db="EMBL/GenBank/DDBJ databases">
        <title>Genome assembly of Pristionchus species.</title>
        <authorList>
            <person name="Yoshida K."/>
            <person name="Sommer R.J."/>
        </authorList>
    </citation>
    <scope>NUCLEOTIDE SEQUENCE</scope>
    <source>
        <strain evidence="4">RS0144</strain>
    </source>
</reference>
<dbReference type="AlphaFoldDB" id="A0AAV5U1J6"/>
<accession>A0AAV5U1J6</accession>
<dbReference type="InterPro" id="IPR015943">
    <property type="entry name" value="WD40/YVTN_repeat-like_dom_sf"/>
</dbReference>
<dbReference type="SUPFAM" id="SSF50978">
    <property type="entry name" value="WD40 repeat-like"/>
    <property type="match status" value="1"/>
</dbReference>
<dbReference type="EMBL" id="BTSX01000005">
    <property type="protein sequence ID" value="GMT00694.1"/>
    <property type="molecule type" value="Genomic_DNA"/>
</dbReference>
<keyword evidence="2" id="KW-0175">Coiled coil</keyword>